<sequence length="315" mass="32760">MALMQTLTVLEALDSAFVNGEAVGRLFAGFPGVSVSVTTVKGDKGSTDFIKILIPGKDGKSKGGSAPTFGIVGRLGGIGARPSRIGIVSDADGAVAAVASALKLAAMQAKGDSLPGDVIITTHICPDAPTLPHEPVDFMDSPVDILVMNRYEIMPEMEAILSIDTTKGNRVVNHKGIAISPTVKEGYILRVSEDLLRIMEMTTGIPPVTFPVTTQDITPYGNGLYHINSILQPAVATDAPVVGVAVTAQSVVPGCGTGASHEVDIASAVRFAVETAKEVTSGTCSFYNPEEFSRITALYGSMKKLQTQGEGTQVG</sequence>
<keyword evidence="2" id="KW-1185">Reference proteome</keyword>
<dbReference type="KEGG" id="pdu:PDUR_01405"/>
<dbReference type="InterPro" id="IPR009561">
    <property type="entry name" value="DUF1177"/>
</dbReference>
<reference evidence="1 2" key="1">
    <citation type="submission" date="2014-08" db="EMBL/GenBank/DDBJ databases">
        <title>Comparative genomics of the Paenibacillus odorifer group.</title>
        <authorList>
            <person name="den Bakker H.C."/>
            <person name="Tsai Y.-C."/>
            <person name="Martin N."/>
            <person name="Korlach J."/>
            <person name="Wiedmann M."/>
        </authorList>
    </citation>
    <scope>NUCLEOTIDE SEQUENCE [LARGE SCALE GENOMIC DNA]</scope>
    <source>
        <strain evidence="1 2">DSM 1735</strain>
    </source>
</reference>
<evidence type="ECO:0000313" key="1">
    <source>
        <dbReference type="EMBL" id="AIQ10824.1"/>
    </source>
</evidence>
<proteinExistence type="predicted"/>
<organism evidence="1 2">
    <name type="scientific">Paenibacillus durus</name>
    <name type="common">Paenibacillus azotofixans</name>
    <dbReference type="NCBI Taxonomy" id="44251"/>
    <lineage>
        <taxon>Bacteria</taxon>
        <taxon>Bacillati</taxon>
        <taxon>Bacillota</taxon>
        <taxon>Bacilli</taxon>
        <taxon>Bacillales</taxon>
        <taxon>Paenibacillaceae</taxon>
        <taxon>Paenibacillus</taxon>
    </lineage>
</organism>
<dbReference type="EMBL" id="CP009288">
    <property type="protein sequence ID" value="AIQ10824.1"/>
    <property type="molecule type" value="Genomic_DNA"/>
</dbReference>
<evidence type="ECO:0000313" key="2">
    <source>
        <dbReference type="Proteomes" id="UP000029409"/>
    </source>
</evidence>
<dbReference type="Pfam" id="PF06675">
    <property type="entry name" value="DUF1177"/>
    <property type="match status" value="1"/>
</dbReference>
<dbReference type="eggNOG" id="ENOG502Z800">
    <property type="taxonomic scope" value="Bacteria"/>
</dbReference>
<dbReference type="RefSeq" id="WP_042204751.1">
    <property type="nucleotide sequence ID" value="NZ_CP009288.1"/>
</dbReference>
<gene>
    <name evidence="1" type="ORF">PDUR_01405</name>
</gene>
<name>A0A089IP29_PAEDU</name>
<dbReference type="Proteomes" id="UP000029409">
    <property type="component" value="Chromosome"/>
</dbReference>
<dbReference type="STRING" id="44251.PDUR_01405"/>
<accession>A0A089IP29</accession>
<dbReference type="OrthoDB" id="9782903at2"/>
<protein>
    <recommendedName>
        <fullName evidence="3">DUF1177 domain-containing protein</fullName>
    </recommendedName>
</protein>
<dbReference type="AlphaFoldDB" id="A0A089IP29"/>
<evidence type="ECO:0008006" key="3">
    <source>
        <dbReference type="Google" id="ProtNLM"/>
    </source>
</evidence>